<keyword evidence="8 9" id="KW-1015">Disulfide bond</keyword>
<dbReference type="InterPro" id="IPR008993">
    <property type="entry name" value="TIMP-like_OB-fold"/>
</dbReference>
<comment type="caution">
    <text evidence="9">Lacks conserved residue(s) required for the propagation of feature annotation.</text>
</comment>
<reference evidence="12" key="5">
    <citation type="submission" date="2025-09" db="UniProtKB">
        <authorList>
            <consortium name="Ensembl"/>
        </authorList>
    </citation>
    <scope>IDENTIFICATION</scope>
</reference>
<evidence type="ECO:0000256" key="8">
    <source>
        <dbReference type="ARBA" id="ARBA00023157"/>
    </source>
</evidence>
<evidence type="ECO:0000256" key="9">
    <source>
        <dbReference type="PROSITE-ProRule" id="PRU00090"/>
    </source>
</evidence>
<feature type="domain" description="FZ" evidence="10">
    <location>
        <begin position="90"/>
        <end position="210"/>
    </location>
</feature>
<dbReference type="SUPFAM" id="SSF50242">
    <property type="entry name" value="TIMP-like"/>
    <property type="match status" value="1"/>
</dbReference>
<gene>
    <name evidence="12" type="primary">sfrp2l</name>
</gene>
<dbReference type="PANTHER" id="PTHR11309">
    <property type="entry name" value="FRIZZLED"/>
    <property type="match status" value="1"/>
</dbReference>
<dbReference type="GeneID" id="113581577"/>
<dbReference type="AlphaFoldDB" id="A0A4W4E868"/>
<dbReference type="PROSITE" id="PS50038">
    <property type="entry name" value="FZ"/>
    <property type="match status" value="1"/>
</dbReference>
<dbReference type="InterPro" id="IPR020067">
    <property type="entry name" value="Frizzled_dom"/>
</dbReference>
<evidence type="ECO:0008006" key="14">
    <source>
        <dbReference type="Google" id="ProtNLM"/>
    </source>
</evidence>
<dbReference type="FunFam" id="1.10.2000.10:FF:000001">
    <property type="entry name" value="secreted frizzled-related protein 2"/>
    <property type="match status" value="1"/>
</dbReference>
<evidence type="ECO:0000256" key="4">
    <source>
        <dbReference type="ARBA" id="ARBA00022525"/>
    </source>
</evidence>
<feature type="disulfide bond" evidence="9">
    <location>
        <begin position="142"/>
        <end position="180"/>
    </location>
</feature>
<dbReference type="OMA" id="VSKLCHR"/>
<dbReference type="CTD" id="100538205"/>
<evidence type="ECO:0000256" key="6">
    <source>
        <dbReference type="ARBA" id="ARBA00022729"/>
    </source>
</evidence>
<dbReference type="PANTHER" id="PTHR11309:SF149">
    <property type="entry name" value="SECRETED FRIZZLED-RELATED PROTEIN 2-LIKE"/>
    <property type="match status" value="1"/>
</dbReference>
<dbReference type="InterPro" id="IPR001134">
    <property type="entry name" value="Netrin_domain"/>
</dbReference>
<organism evidence="12 13">
    <name type="scientific">Electrophorus electricus</name>
    <name type="common">Electric eel</name>
    <name type="synonym">Gymnotus electricus</name>
    <dbReference type="NCBI Taxonomy" id="8005"/>
    <lineage>
        <taxon>Eukaryota</taxon>
        <taxon>Metazoa</taxon>
        <taxon>Chordata</taxon>
        <taxon>Craniata</taxon>
        <taxon>Vertebrata</taxon>
        <taxon>Euteleostomi</taxon>
        <taxon>Actinopterygii</taxon>
        <taxon>Neopterygii</taxon>
        <taxon>Teleostei</taxon>
        <taxon>Ostariophysi</taxon>
        <taxon>Gymnotiformes</taxon>
        <taxon>Gymnotoidei</taxon>
        <taxon>Gymnotidae</taxon>
        <taxon>Electrophorus</taxon>
    </lineage>
</organism>
<comment type="subcellular location">
    <subcellularLocation>
        <location evidence="1">Secreted</location>
    </subcellularLocation>
</comment>
<dbReference type="GeneTree" id="ENSGT00940000156432"/>
<dbReference type="KEGG" id="eee:113581577"/>
<dbReference type="Gene3D" id="2.40.50.120">
    <property type="match status" value="1"/>
</dbReference>
<evidence type="ECO:0000256" key="3">
    <source>
        <dbReference type="ARBA" id="ARBA00022473"/>
    </source>
</evidence>
<accession>A0A4W4E868</accession>
<comment type="similarity">
    <text evidence="2">Belongs to the secreted frizzled-related protein (sFRP) family.</text>
</comment>
<keyword evidence="7" id="KW-0221">Differentiation</keyword>
<keyword evidence="4" id="KW-0964">Secreted</keyword>
<dbReference type="InterPro" id="IPR015526">
    <property type="entry name" value="Frizzled/SFRP"/>
</dbReference>
<dbReference type="GO" id="GO:0060070">
    <property type="term" value="P:canonical Wnt signaling pathway"/>
    <property type="evidence" value="ECO:0007669"/>
    <property type="project" value="TreeGrafter"/>
</dbReference>
<keyword evidence="6" id="KW-0732">Signal</keyword>
<evidence type="ECO:0000256" key="2">
    <source>
        <dbReference type="ARBA" id="ARBA00010054"/>
    </source>
</evidence>
<name>A0A4W4E868_ELEEL</name>
<dbReference type="Ensembl" id="ENSEEET00000008154.2">
    <property type="protein sequence ID" value="ENSEEEP00000008048.2"/>
    <property type="gene ID" value="ENSEEEG00000004201.2"/>
</dbReference>
<keyword evidence="13" id="KW-1185">Reference proteome</keyword>
<sequence length="355" mass="39362">MWRRQMRPFIRGAVWIGKSAPVQPGAVTAQILSETTRVVGYDLMRPRMENTFMGLLLLSQFVVLKADDVKLDDLAAKVISDFVTSTEFGTVRSVCKPVPNTMSLCHGIGYEHMRLPNLLGHDSAREAQQQSAAWIPLVTKQCHGDTRKFLCSLFAPVCLPELTAPVRPCRSLCERVRDGCLPVMSAFGFPWPDTFNCSRFPLGAQLCIPGAGDVSPVDVTEMSKGTVLCDACSTASEAESDIQKNFCSSQFAFRLQIGSSSLEGTDLRLVSQGRSRVLRWKGGERKQQADAQQRELWLPDAANCSCQALESQLAGSLLALARMVEGRMVLSSLVKWSRNEKDLRRFIRRLAKQQC</sequence>
<dbReference type="GO" id="GO:0035567">
    <property type="term" value="P:non-canonical Wnt signaling pathway"/>
    <property type="evidence" value="ECO:0007669"/>
    <property type="project" value="TreeGrafter"/>
</dbReference>
<reference evidence="13" key="1">
    <citation type="journal article" date="2014" name="Science">
        <title>Nonhuman genetics. Genomic basis for the convergent evolution of electric organs.</title>
        <authorList>
            <person name="Gallant J.R."/>
            <person name="Traeger L.L."/>
            <person name="Volkening J.D."/>
            <person name="Moffett H."/>
            <person name="Chen P.H."/>
            <person name="Novina C.D."/>
            <person name="Phillips G.N.Jr."/>
            <person name="Anand R."/>
            <person name="Wells G.B."/>
            <person name="Pinch M."/>
            <person name="Guth R."/>
            <person name="Unguez G.A."/>
            <person name="Albert J.S."/>
            <person name="Zakon H.H."/>
            <person name="Samanta M.P."/>
            <person name="Sussman M.R."/>
        </authorList>
    </citation>
    <scope>NUCLEOTIDE SEQUENCE [LARGE SCALE GENOMIC DNA]</scope>
</reference>
<proteinExistence type="inferred from homology"/>
<dbReference type="RefSeq" id="XP_026872609.2">
    <property type="nucleotide sequence ID" value="XM_027016808.2"/>
</dbReference>
<dbReference type="STRING" id="8005.ENSEEEP00000008048"/>
<evidence type="ECO:0000259" key="11">
    <source>
        <dbReference type="PROSITE" id="PS50189"/>
    </source>
</evidence>
<protein>
    <recommendedName>
        <fullName evidence="14">FZ domain-containing protein</fullName>
    </recommendedName>
</protein>
<reference evidence="12" key="3">
    <citation type="submission" date="2020-05" db="EMBL/GenBank/DDBJ databases">
        <title>Electrophorus electricus (electric eel) genome, fEleEle1, primary haplotype.</title>
        <authorList>
            <person name="Myers G."/>
            <person name="Meyer A."/>
            <person name="Fedrigo O."/>
            <person name="Formenti G."/>
            <person name="Rhie A."/>
            <person name="Tracey A."/>
            <person name="Sims Y."/>
            <person name="Jarvis E.D."/>
        </authorList>
    </citation>
    <scope>NUCLEOTIDE SEQUENCE [LARGE SCALE GENOMIC DNA]</scope>
</reference>
<reference evidence="13" key="2">
    <citation type="journal article" date="2017" name="Sci. Adv.">
        <title>A tail of two voltages: Proteomic comparison of the three electric organs of the electric eel.</title>
        <authorList>
            <person name="Traeger L.L."/>
            <person name="Sabat G."/>
            <person name="Barrett-Wilt G.A."/>
            <person name="Wells G.B."/>
            <person name="Sussman M.R."/>
        </authorList>
    </citation>
    <scope>NUCLEOTIDE SEQUENCE [LARGE SCALE GENOMIC DNA]</scope>
</reference>
<evidence type="ECO:0000256" key="5">
    <source>
        <dbReference type="ARBA" id="ARBA00022687"/>
    </source>
</evidence>
<evidence type="ECO:0000256" key="7">
    <source>
        <dbReference type="ARBA" id="ARBA00022782"/>
    </source>
</evidence>
<evidence type="ECO:0000259" key="10">
    <source>
        <dbReference type="PROSITE" id="PS50038"/>
    </source>
</evidence>
<evidence type="ECO:0000313" key="12">
    <source>
        <dbReference type="Ensembl" id="ENSEEEP00000008048.2"/>
    </source>
</evidence>
<feature type="domain" description="NTR" evidence="11">
    <location>
        <begin position="229"/>
        <end position="355"/>
    </location>
</feature>
<keyword evidence="5" id="KW-0879">Wnt signaling pathway</keyword>
<keyword evidence="3" id="KW-0217">Developmental protein</keyword>
<evidence type="ECO:0000313" key="13">
    <source>
        <dbReference type="Proteomes" id="UP000314983"/>
    </source>
</evidence>
<dbReference type="Pfam" id="PF01392">
    <property type="entry name" value="Fz"/>
    <property type="match status" value="1"/>
</dbReference>
<dbReference type="GO" id="GO:0005615">
    <property type="term" value="C:extracellular space"/>
    <property type="evidence" value="ECO:0007669"/>
    <property type="project" value="TreeGrafter"/>
</dbReference>
<feature type="disulfide bond" evidence="9">
    <location>
        <begin position="105"/>
        <end position="151"/>
    </location>
</feature>
<dbReference type="PROSITE" id="PS50189">
    <property type="entry name" value="NTR"/>
    <property type="match status" value="1"/>
</dbReference>
<dbReference type="Gene3D" id="1.10.2000.10">
    <property type="entry name" value="Frizzled cysteine-rich domain"/>
    <property type="match status" value="1"/>
</dbReference>
<dbReference type="Proteomes" id="UP000314983">
    <property type="component" value="Chromosome 15"/>
</dbReference>
<dbReference type="SUPFAM" id="SSF63501">
    <property type="entry name" value="Frizzled cysteine-rich domain"/>
    <property type="match status" value="1"/>
</dbReference>
<dbReference type="InterPro" id="IPR036790">
    <property type="entry name" value="Frizzled_dom_sf"/>
</dbReference>
<dbReference type="SMART" id="SM00063">
    <property type="entry name" value="FRI"/>
    <property type="match status" value="1"/>
</dbReference>
<dbReference type="GO" id="GO:0030154">
    <property type="term" value="P:cell differentiation"/>
    <property type="evidence" value="ECO:0007669"/>
    <property type="project" value="UniProtKB-KW"/>
</dbReference>
<feature type="disulfide bond" evidence="9">
    <location>
        <begin position="173"/>
        <end position="197"/>
    </location>
</feature>
<dbReference type="GO" id="GO:0017147">
    <property type="term" value="F:Wnt-protein binding"/>
    <property type="evidence" value="ECO:0007669"/>
    <property type="project" value="TreeGrafter"/>
</dbReference>
<reference evidence="12" key="4">
    <citation type="submission" date="2025-08" db="UniProtKB">
        <authorList>
            <consortium name="Ensembl"/>
        </authorList>
    </citation>
    <scope>IDENTIFICATION</scope>
</reference>
<evidence type="ECO:0000256" key="1">
    <source>
        <dbReference type="ARBA" id="ARBA00004613"/>
    </source>
</evidence>